<dbReference type="Proteomes" id="UP000562984">
    <property type="component" value="Unassembled WGS sequence"/>
</dbReference>
<dbReference type="InterPro" id="IPR013783">
    <property type="entry name" value="Ig-like_fold"/>
</dbReference>
<keyword evidence="3" id="KW-0624">Polysaccharide degradation</keyword>
<feature type="domain" description="Fibronectin type-III" evidence="5">
    <location>
        <begin position="1988"/>
        <end position="2073"/>
    </location>
</feature>
<dbReference type="SUPFAM" id="SSF49265">
    <property type="entry name" value="Fibronectin type III"/>
    <property type="match status" value="2"/>
</dbReference>
<feature type="domain" description="Fibronectin type-III" evidence="5">
    <location>
        <begin position="2074"/>
        <end position="2167"/>
    </location>
</feature>
<evidence type="ECO:0000313" key="7">
    <source>
        <dbReference type="Proteomes" id="UP000562984"/>
    </source>
</evidence>
<evidence type="ECO:0000256" key="3">
    <source>
        <dbReference type="ARBA" id="ARBA00023326"/>
    </source>
</evidence>
<evidence type="ECO:0000256" key="2">
    <source>
        <dbReference type="ARBA" id="ARBA00023319"/>
    </source>
</evidence>
<reference evidence="6 7" key="1">
    <citation type="submission" date="2020-05" db="EMBL/GenBank/DDBJ databases">
        <title>Nakamurella sp. DB0629 isolated from air conditioner.</title>
        <authorList>
            <person name="Kim D.H."/>
            <person name="Kim D.-U."/>
        </authorList>
    </citation>
    <scope>NUCLEOTIDE SEQUENCE [LARGE SCALE GENOMIC DNA]</scope>
    <source>
        <strain evidence="6 7">DB0629</strain>
    </source>
</reference>
<sequence>MTAAALACAGVVVAVAQDTGYPAAKTDMADRPIWVSSGSDGMLARVNLTSRDLESGVVVGDNDFDQLYQDGQTVLVANSQTGYVKTVDPVYAELRGNTGVPVGAALAIGGTHATGKTPGSGVLAVADAKKDALWVRPLNQLGRGQLGSVAPTAAVPAGSRVAVGESGTVFAVSPDAGAVTVVPTGPEGAGRPQRLTVPAAPAGAARTPAGGVTVAAVGDTGVALDPAHQRLLVITPGSGTAGPAVRALPLPAQLLAEPAAAPGAGAGLALQQSGPDDPAVLLSTSSTLWQLPLDGGQPNALGHTTPGAGSTAPQGVPAAPVRLAGCSYAAWGTGATSYLAACAGRDPVARRLPKVDPKADAQLTPVFRVNGTVVVLNDVRSGKVWTADASEVVDSWPELRGAVTAGQQQTDKNGAGDAVGSGDQPKVDCRKAGATVPRGVDDQLTLRAGGSYLLDVLANDDVDACTVPTIVGIGNVDTRMLRVQKFGGQQLLITARDDASGAAPAFSYEVAGDGTTRRTAAVKVRVLGSKEKSRPARQASSPIVRATPGSTVTANGLAGFTSTSGDPLRLLAADPQSADISIPAKWSDGRLRIAVAAGAEPGLRTVEVQVTSGDSEPVRGTVQVQVVAPAKAVPEAAPVFATAQVGRSTRIDLLDKVRMPDSSAPRLVSVTPDSAAAGGNADAVSPHAVPAETDQLSGTVTVRPERAGSYYFSYRVAGVGGETDGRLRVDVGADTADGTGTSDGRPVAGSRDVYLPVDGSSVTADLSGVLTSPVGKTVAVQSIEVPAGAPVKAAVVAGSVGVFSAAAPLPAEGLLVKYTGTDGQHTATGTIRLVATEQAAPAAKPLVRPLSARVAPGGMLSIPAAQFATEPNGKPLTVQTPPATDTQGRPIPGMLVATGTGLGYRAGTRPGTFTVPVGVIGAGGTATAPVTITVTGSRGGSEQLGKPADAALRLYTDSAGTVALPLADLDPSGDPLWLTSVDRPQLGSADAAGPTTLRYRAGPRAGTDTVRYRAVNSAGKAVSGQVQVVVMPPPSTVAAPLTENLHTTISSKTPAVYDIAAQVTDPAGLPVELVGMPKPQSAGSGITATVRPDGRVQLTGKDGAVGVFSYTVKNSRQATSSGYLQVSASASAPAPQPTARDVYVTAADVRGAAATVNLAGAVDLPGGDRDTLRLAAAPLPSGSNPLQPAGKRAFTAPITDKRQVLPYRVSAGDAGQAATSFVVIPPASALPKVTTEPPAAAQQLRPGNPLDAAEQAGSAPQSGTATGAPSTGRPDRSTAAPQRRAAQAVGSTAPPSGSAGAGTATGGAQTTGGQATAAPTTGAGTGAGTAGSAPATTAGGQNGTQGAGTPSAAGTRTGGSSPGTGAGTVAPPTAGPTGPTGPAAPPASTVPPVTSPTAPSAPPRPAVELTPNQLPVELQPGEQRRLTLADLVTVVGTTGDQLRFSPVDNPAVPGLTVSQPDAGSVLVKAAPDAAPGTNQQVQFTVSAPKAPDAQSKVLTIPVTVTRSTLPPVYVPGQSVTLEAGQPQQVDLLKGAVDPFRKGLKVTALGQPQKGMQASLDDAGKVATVTSASVGTYSLDYTVQDATGDPARAATGTLTVVVRGAPGKPSAPQQESVDAGAATISFSKPDENGSAIKQYTVYAAGRTWPCEPSAGSTVQCTISGLTNGEKYTFTVSASNDSGEGPKSDPSAAIVPDVAPGQPGNLAYKAGDRRLDVSWTKATTKGAPIVGYRLSITPADGGQATVSVDAAATSHQLTGLTNGQAYTVTVVAVNSVDKTSDPATVDGTPAAKPGAPSAVTIATSPRDAGASNSATATWKAADGNGDDAITYTAQRLDSDGQPAGDPVIVNPGDPLSADFAVEVGQAFSVKVTPKNSQGDGPAATSDQVLPTRFPSKLTGVTAKPTGERGKVKVSWGDPADTGLPVQSFTIAGLPASQTITDPAARQATVDAPNGQPVTPTVSVCQSGDKGEECSEPVAADPVTPYGTSGPVENLTLDPDAAPGRLVANWNAPADNGGSKVTGYLVTVPGHPTQTVQGASATITGLPDGQQVTVQVAPKNAAGTGEPRSADETPYANPGAPKLTSASGGANAITLGWSAPTMNGQTGGGYQYSLDGGGWQPLTVDGSGTSATISNMTSGTKQVRIRVVGGRAQRQDGAPSDARSVTVYNPLNTPTIQHSWPKGSGPNRIQFSWEMPGGGNGRKVTGITLSIDSTNKNFADQTFPTTETKGDSAVHDVGYGDSGSATVKVCVEGGECKTSAADNYKTGAAPAPPKSAVTPVEGAYTTYRNQWGNCANGCNFAGVKYQNLPQGRYAVTWNFRSNGPAHNPSPYYGRFGGDGTFTIDPKTTQYWTAYGFYDGAQAKVTMVNRDTGARYESDWVPWVRKR</sequence>
<dbReference type="GO" id="GO:0000272">
    <property type="term" value="P:polysaccharide catabolic process"/>
    <property type="evidence" value="ECO:0007669"/>
    <property type="project" value="UniProtKB-KW"/>
</dbReference>
<feature type="domain" description="Fibronectin type-III" evidence="5">
    <location>
        <begin position="1607"/>
        <end position="1696"/>
    </location>
</feature>
<evidence type="ECO:0000256" key="4">
    <source>
        <dbReference type="SAM" id="MobiDB-lite"/>
    </source>
</evidence>
<keyword evidence="1" id="KW-0326">Glycosidase</keyword>
<evidence type="ECO:0000256" key="1">
    <source>
        <dbReference type="ARBA" id="ARBA00023295"/>
    </source>
</evidence>
<keyword evidence="3" id="KW-0119">Carbohydrate metabolism</keyword>
<dbReference type="PANTHER" id="PTHR14340:SF11">
    <property type="entry name" value="IG-LIKE DOMAIN-CONTAINING PROTEIN"/>
    <property type="match status" value="1"/>
</dbReference>
<feature type="compositionally biased region" description="Low complexity" evidence="4">
    <location>
        <begin position="1330"/>
        <end position="1339"/>
    </location>
</feature>
<feature type="compositionally biased region" description="Polar residues" evidence="4">
    <location>
        <begin position="1258"/>
        <end position="1269"/>
    </location>
</feature>
<keyword evidence="1" id="KW-0378">Hydrolase</keyword>
<organism evidence="6 7">
    <name type="scientific">Nakamurella aerolata</name>
    <dbReference type="NCBI Taxonomy" id="1656892"/>
    <lineage>
        <taxon>Bacteria</taxon>
        <taxon>Bacillati</taxon>
        <taxon>Actinomycetota</taxon>
        <taxon>Actinomycetes</taxon>
        <taxon>Nakamurellales</taxon>
        <taxon>Nakamurellaceae</taxon>
        <taxon>Nakamurella</taxon>
    </lineage>
</organism>
<dbReference type="PROSITE" id="PS50853">
    <property type="entry name" value="FN3"/>
    <property type="match status" value="5"/>
</dbReference>
<gene>
    <name evidence="6" type="ORF">HKD39_09670</name>
</gene>
<feature type="compositionally biased region" description="Low complexity" evidence="4">
    <location>
        <begin position="1367"/>
        <end position="1381"/>
    </location>
</feature>
<dbReference type="CDD" id="cd00063">
    <property type="entry name" value="FN3"/>
    <property type="match status" value="3"/>
</dbReference>
<protein>
    <recommendedName>
        <fullName evidence="5">Fibronectin type-III domain-containing protein</fullName>
    </recommendedName>
</protein>
<feature type="compositionally biased region" description="Gly residues" evidence="4">
    <location>
        <begin position="1356"/>
        <end position="1366"/>
    </location>
</feature>
<dbReference type="RefSeq" id="WP_171199649.1">
    <property type="nucleotide sequence ID" value="NZ_JABEND010000004.1"/>
</dbReference>
<dbReference type="EMBL" id="JABEND010000004">
    <property type="protein sequence ID" value="NNG35976.1"/>
    <property type="molecule type" value="Genomic_DNA"/>
</dbReference>
<feature type="compositionally biased region" description="Polar residues" evidence="4">
    <location>
        <begin position="1953"/>
        <end position="1963"/>
    </location>
</feature>
<feature type="region of interest" description="Disordered" evidence="4">
    <location>
        <begin position="295"/>
        <end position="314"/>
    </location>
</feature>
<feature type="region of interest" description="Disordered" evidence="4">
    <location>
        <begin position="1947"/>
        <end position="1984"/>
    </location>
</feature>
<feature type="domain" description="Fibronectin type-III" evidence="5">
    <location>
        <begin position="1793"/>
        <end position="1892"/>
    </location>
</feature>
<keyword evidence="7" id="KW-1185">Reference proteome</keyword>
<feature type="region of interest" description="Disordered" evidence="4">
    <location>
        <begin position="405"/>
        <end position="426"/>
    </location>
</feature>
<evidence type="ECO:0000313" key="6">
    <source>
        <dbReference type="EMBL" id="NNG35976.1"/>
    </source>
</evidence>
<dbReference type="PANTHER" id="PTHR14340">
    <property type="entry name" value="MICROFIBRIL-ASSOCIATED GLYCOPROTEIN 3"/>
    <property type="match status" value="1"/>
</dbReference>
<feature type="compositionally biased region" description="Low complexity" evidence="4">
    <location>
        <begin position="1306"/>
        <end position="1322"/>
    </location>
</feature>
<feature type="region of interest" description="Disordered" evidence="4">
    <location>
        <begin position="1231"/>
        <end position="1408"/>
    </location>
</feature>
<dbReference type="Pfam" id="PF00041">
    <property type="entry name" value="fn3"/>
    <property type="match status" value="2"/>
</dbReference>
<feature type="region of interest" description="Disordered" evidence="4">
    <location>
        <begin position="1894"/>
        <end position="1916"/>
    </location>
</feature>
<dbReference type="SMART" id="SM00060">
    <property type="entry name" value="FN3"/>
    <property type="match status" value="5"/>
</dbReference>
<dbReference type="GO" id="GO:0016798">
    <property type="term" value="F:hydrolase activity, acting on glycosyl bonds"/>
    <property type="evidence" value="ECO:0007669"/>
    <property type="project" value="UniProtKB-KW"/>
</dbReference>
<comment type="caution">
    <text evidence="6">The sequence shown here is derived from an EMBL/GenBank/DDBJ whole genome shotgun (WGS) entry which is preliminary data.</text>
</comment>
<dbReference type="InterPro" id="IPR003961">
    <property type="entry name" value="FN3_dom"/>
</dbReference>
<dbReference type="InterPro" id="IPR036116">
    <property type="entry name" value="FN3_sf"/>
</dbReference>
<dbReference type="SUPFAM" id="SSF50969">
    <property type="entry name" value="YVTN repeat-like/Quinoprotein amine dehydrogenase"/>
    <property type="match status" value="1"/>
</dbReference>
<evidence type="ECO:0000259" key="5">
    <source>
        <dbReference type="PROSITE" id="PS50853"/>
    </source>
</evidence>
<dbReference type="Pfam" id="PF17963">
    <property type="entry name" value="Big_9"/>
    <property type="match status" value="2"/>
</dbReference>
<keyword evidence="2" id="KW-0393">Immunoglobulin domain</keyword>
<name>A0A849A8N5_9ACTN</name>
<proteinExistence type="predicted"/>
<feature type="region of interest" description="Disordered" evidence="4">
    <location>
        <begin position="2057"/>
        <end position="2084"/>
    </location>
</feature>
<dbReference type="Gene3D" id="2.60.40.10">
    <property type="entry name" value="Immunoglobulins"/>
    <property type="match status" value="5"/>
</dbReference>
<feature type="domain" description="Fibronectin type-III" evidence="5">
    <location>
        <begin position="1697"/>
        <end position="1792"/>
    </location>
</feature>
<dbReference type="InterPro" id="IPR011044">
    <property type="entry name" value="Quino_amine_DH_bsu"/>
</dbReference>
<accession>A0A849A8N5</accession>